<dbReference type="SUPFAM" id="SSF46689">
    <property type="entry name" value="Homeodomain-like"/>
    <property type="match status" value="1"/>
</dbReference>
<dbReference type="InterPro" id="IPR009057">
    <property type="entry name" value="Homeodomain-like_sf"/>
</dbReference>
<dbReference type="PROSITE" id="PS50977">
    <property type="entry name" value="HTH_TETR_2"/>
    <property type="match status" value="1"/>
</dbReference>
<sequence>MRQIMAGANLTTGALYRYFKDKDDLFSVLALPVCKAFLEQYVLVGDRLSGKARSI</sequence>
<comment type="caution">
    <text evidence="2">Lacks conserved residue(s) required for the propagation of feature annotation.</text>
</comment>
<proteinExistence type="predicted"/>
<comment type="caution">
    <text evidence="4">The sequence shown here is derived from an EMBL/GenBank/DDBJ whole genome shotgun (WGS) entry which is preliminary data.</text>
</comment>
<organism evidence="4 5">
    <name type="scientific">Christensenella tenuis</name>
    <dbReference type="NCBI Taxonomy" id="2763033"/>
    <lineage>
        <taxon>Bacteria</taxon>
        <taxon>Bacillati</taxon>
        <taxon>Bacillota</taxon>
        <taxon>Clostridia</taxon>
        <taxon>Christensenellales</taxon>
        <taxon>Christensenellaceae</taxon>
        <taxon>Christensenella</taxon>
    </lineage>
</organism>
<evidence type="ECO:0000313" key="5">
    <source>
        <dbReference type="Proteomes" id="UP000606889"/>
    </source>
</evidence>
<name>A0ABR7EHU3_9FIRM</name>
<feature type="domain" description="HTH tetR-type" evidence="3">
    <location>
        <begin position="1"/>
        <end position="37"/>
    </location>
</feature>
<keyword evidence="5" id="KW-1185">Reference proteome</keyword>
<evidence type="ECO:0000259" key="3">
    <source>
        <dbReference type="PROSITE" id="PS50977"/>
    </source>
</evidence>
<dbReference type="Pfam" id="PF00440">
    <property type="entry name" value="TetR_N"/>
    <property type="match status" value="1"/>
</dbReference>
<dbReference type="Gene3D" id="1.10.357.10">
    <property type="entry name" value="Tetracycline Repressor, domain 2"/>
    <property type="match status" value="1"/>
</dbReference>
<dbReference type="EMBL" id="JACOON010000005">
    <property type="protein sequence ID" value="MBC5648718.1"/>
    <property type="molecule type" value="Genomic_DNA"/>
</dbReference>
<evidence type="ECO:0000313" key="4">
    <source>
        <dbReference type="EMBL" id="MBC5648718.1"/>
    </source>
</evidence>
<protein>
    <submittedName>
        <fullName evidence="4">TetR family transcriptional regulator</fullName>
    </submittedName>
</protein>
<dbReference type="InterPro" id="IPR001647">
    <property type="entry name" value="HTH_TetR"/>
</dbReference>
<gene>
    <name evidence="4" type="ORF">H8S18_10250</name>
</gene>
<keyword evidence="1 2" id="KW-0238">DNA-binding</keyword>
<dbReference type="Proteomes" id="UP000606889">
    <property type="component" value="Unassembled WGS sequence"/>
</dbReference>
<accession>A0ABR7EHU3</accession>
<reference evidence="4 5" key="1">
    <citation type="submission" date="2020-08" db="EMBL/GenBank/DDBJ databases">
        <title>Genome public.</title>
        <authorList>
            <person name="Liu C."/>
            <person name="Sun Q."/>
        </authorList>
    </citation>
    <scope>NUCLEOTIDE SEQUENCE [LARGE SCALE GENOMIC DNA]</scope>
    <source>
        <strain evidence="4 5">NSJ-35</strain>
    </source>
</reference>
<evidence type="ECO:0000256" key="1">
    <source>
        <dbReference type="ARBA" id="ARBA00023125"/>
    </source>
</evidence>
<evidence type="ECO:0000256" key="2">
    <source>
        <dbReference type="PROSITE-ProRule" id="PRU00335"/>
    </source>
</evidence>